<protein>
    <submittedName>
        <fullName evidence="2">Cupin</fullName>
    </submittedName>
</protein>
<dbReference type="Proteomes" id="UP000182229">
    <property type="component" value="Unassembled WGS sequence"/>
</dbReference>
<evidence type="ECO:0000313" key="2">
    <source>
        <dbReference type="EMBL" id="OJH40463.1"/>
    </source>
</evidence>
<dbReference type="RefSeq" id="WP_071899096.1">
    <property type="nucleotide sequence ID" value="NZ_MPIN01000003.1"/>
</dbReference>
<proteinExistence type="predicted"/>
<dbReference type="InterPro" id="IPR013096">
    <property type="entry name" value="Cupin_2"/>
</dbReference>
<dbReference type="PANTHER" id="PTHR36114">
    <property type="entry name" value="16.7 KDA PROTEIN IN WHIE LOCUS"/>
    <property type="match status" value="1"/>
</dbReference>
<name>A0A1L9BE02_9BACT</name>
<organism evidence="2 3">
    <name type="scientific">Cystobacter ferrugineus</name>
    <dbReference type="NCBI Taxonomy" id="83449"/>
    <lineage>
        <taxon>Bacteria</taxon>
        <taxon>Pseudomonadati</taxon>
        <taxon>Myxococcota</taxon>
        <taxon>Myxococcia</taxon>
        <taxon>Myxococcales</taxon>
        <taxon>Cystobacterineae</taxon>
        <taxon>Archangiaceae</taxon>
        <taxon>Cystobacter</taxon>
    </lineage>
</organism>
<dbReference type="InterPro" id="IPR014710">
    <property type="entry name" value="RmlC-like_jellyroll"/>
</dbReference>
<dbReference type="Gene3D" id="2.60.120.10">
    <property type="entry name" value="Jelly Rolls"/>
    <property type="match status" value="1"/>
</dbReference>
<reference evidence="3" key="1">
    <citation type="submission" date="2016-11" db="EMBL/GenBank/DDBJ databases">
        <authorList>
            <person name="Shukria A."/>
            <person name="Stevens D.C."/>
        </authorList>
    </citation>
    <scope>NUCLEOTIDE SEQUENCE [LARGE SCALE GENOMIC DNA]</scope>
    <source>
        <strain evidence="3">Cbfe23</strain>
    </source>
</reference>
<comment type="caution">
    <text evidence="2">The sequence shown here is derived from an EMBL/GenBank/DDBJ whole genome shotgun (WGS) entry which is preliminary data.</text>
</comment>
<dbReference type="InterPro" id="IPR052044">
    <property type="entry name" value="PKS_Associated_Protein"/>
</dbReference>
<dbReference type="STRING" id="83449.BON30_15745"/>
<dbReference type="InterPro" id="IPR011051">
    <property type="entry name" value="RmlC_Cupin_sf"/>
</dbReference>
<dbReference type="OrthoDB" id="9794183at2"/>
<reference evidence="2 3" key="2">
    <citation type="submission" date="2016-12" db="EMBL/GenBank/DDBJ databases">
        <title>Draft Genome Sequence of Cystobacter ferrugineus Strain Cbfe23.</title>
        <authorList>
            <person name="Akbar S."/>
            <person name="Dowd S.E."/>
            <person name="Stevens D.C."/>
        </authorList>
    </citation>
    <scope>NUCLEOTIDE SEQUENCE [LARGE SCALE GENOMIC DNA]</scope>
    <source>
        <strain evidence="2 3">Cbfe23</strain>
    </source>
</reference>
<sequence length="124" mass="14071">MLNGSVIGIAEALEQVTEYWTPRIIGRVNDQYIKVAKLKGELVWHDHVNEDEMFFVIYGKLTIQFEDRDVHLSPGQFCVVPKKTRHNPVATEECGIMLIETVTTLHTGDLIVPQTVPLERQLGT</sequence>
<dbReference type="AlphaFoldDB" id="A0A1L9BE02"/>
<dbReference type="PANTHER" id="PTHR36114:SF1">
    <property type="entry name" value="16.7 KDA PROTEIN IN WHIE LOCUS"/>
    <property type="match status" value="1"/>
</dbReference>
<evidence type="ECO:0000259" key="1">
    <source>
        <dbReference type="Pfam" id="PF07883"/>
    </source>
</evidence>
<dbReference type="CDD" id="cd02226">
    <property type="entry name" value="cupin_YdbB-like"/>
    <property type="match status" value="1"/>
</dbReference>
<evidence type="ECO:0000313" key="3">
    <source>
        <dbReference type="Proteomes" id="UP000182229"/>
    </source>
</evidence>
<dbReference type="Pfam" id="PF07883">
    <property type="entry name" value="Cupin_2"/>
    <property type="match status" value="1"/>
</dbReference>
<feature type="domain" description="Cupin type-2" evidence="1">
    <location>
        <begin position="41"/>
        <end position="92"/>
    </location>
</feature>
<keyword evidence="3" id="KW-1185">Reference proteome</keyword>
<dbReference type="EMBL" id="MPIN01000003">
    <property type="protein sequence ID" value="OJH40463.1"/>
    <property type="molecule type" value="Genomic_DNA"/>
</dbReference>
<dbReference type="SUPFAM" id="SSF51182">
    <property type="entry name" value="RmlC-like cupins"/>
    <property type="match status" value="1"/>
</dbReference>
<accession>A0A1L9BE02</accession>
<gene>
    <name evidence="2" type="ORF">BON30_15745</name>
</gene>